<feature type="signal peptide" evidence="2">
    <location>
        <begin position="1"/>
        <end position="22"/>
    </location>
</feature>
<dbReference type="SUPFAM" id="SSF48403">
    <property type="entry name" value="Ankyrin repeat"/>
    <property type="match status" value="1"/>
</dbReference>
<evidence type="ECO:0000256" key="2">
    <source>
        <dbReference type="SAM" id="SignalP"/>
    </source>
</evidence>
<dbReference type="EMBL" id="CP060783">
    <property type="protein sequence ID" value="QNP49596.1"/>
    <property type="molecule type" value="Genomic_DNA"/>
</dbReference>
<protein>
    <submittedName>
        <fullName evidence="3">Uncharacterized protein</fullName>
    </submittedName>
</protein>
<accession>A0A7H0GMT0</accession>
<evidence type="ECO:0000313" key="3">
    <source>
        <dbReference type="EMBL" id="QNP49596.1"/>
    </source>
</evidence>
<dbReference type="SMART" id="SM00248">
    <property type="entry name" value="ANK"/>
    <property type="match status" value="2"/>
</dbReference>
<proteinExistence type="predicted"/>
<dbReference type="Gene3D" id="1.25.40.20">
    <property type="entry name" value="Ankyrin repeat-containing domain"/>
    <property type="match status" value="1"/>
</dbReference>
<dbReference type="Pfam" id="PF12796">
    <property type="entry name" value="Ank_2"/>
    <property type="match status" value="1"/>
</dbReference>
<reference evidence="3 4" key="1">
    <citation type="submission" date="2020-08" db="EMBL/GenBank/DDBJ databases">
        <title>Genome sequence of Diaphorobacter aerolatus KACC 16536T.</title>
        <authorList>
            <person name="Hyun D.-W."/>
            <person name="Bae J.-W."/>
        </authorList>
    </citation>
    <scope>NUCLEOTIDE SEQUENCE [LARGE SCALE GENOMIC DNA]</scope>
    <source>
        <strain evidence="3 4">KACC 16536</strain>
    </source>
</reference>
<dbReference type="InterPro" id="IPR002110">
    <property type="entry name" value="Ankyrin_rpt"/>
</dbReference>
<sequence>MKLFKLLIINIFFIFTITPAAAADDCEKSNTCNDADILKRGYLKQQFYRALATGDVNKTQFYIENKIFDANEKLSDYDDTPLSIVAYHGGKNAVATAEYLVQKGGDVNHDLKGAARSPFLTAVWKKNNDVAIFLIKSGADLSVKSDRGYDACIFAHRWSNFEIMPHIPNCCERIKKIEADRILKEDKLRPADFLQICKN</sequence>
<keyword evidence="4" id="KW-1185">Reference proteome</keyword>
<feature type="repeat" description="ANK" evidence="1">
    <location>
        <begin position="114"/>
        <end position="146"/>
    </location>
</feature>
<evidence type="ECO:0000313" key="4">
    <source>
        <dbReference type="Proteomes" id="UP000516028"/>
    </source>
</evidence>
<keyword evidence="1" id="KW-0040">ANK repeat</keyword>
<feature type="chain" id="PRO_5028806860" evidence="2">
    <location>
        <begin position="23"/>
        <end position="199"/>
    </location>
</feature>
<dbReference type="Proteomes" id="UP000516028">
    <property type="component" value="Chromosome"/>
</dbReference>
<gene>
    <name evidence="3" type="ORF">H9K75_06385</name>
</gene>
<dbReference type="InterPro" id="IPR036770">
    <property type="entry name" value="Ankyrin_rpt-contain_sf"/>
</dbReference>
<dbReference type="KEGG" id="daer:H9K75_06385"/>
<keyword evidence="2" id="KW-0732">Signal</keyword>
<name>A0A7H0GMT0_9BURK</name>
<dbReference type="PROSITE" id="PS50088">
    <property type="entry name" value="ANK_REPEAT"/>
    <property type="match status" value="1"/>
</dbReference>
<dbReference type="RefSeq" id="WP_187725137.1">
    <property type="nucleotide sequence ID" value="NZ_CP060783.1"/>
</dbReference>
<organism evidence="3 4">
    <name type="scientific">Diaphorobacter aerolatus</name>
    <dbReference type="NCBI Taxonomy" id="1288495"/>
    <lineage>
        <taxon>Bacteria</taxon>
        <taxon>Pseudomonadati</taxon>
        <taxon>Pseudomonadota</taxon>
        <taxon>Betaproteobacteria</taxon>
        <taxon>Burkholderiales</taxon>
        <taxon>Comamonadaceae</taxon>
        <taxon>Diaphorobacter</taxon>
    </lineage>
</organism>
<evidence type="ECO:0000256" key="1">
    <source>
        <dbReference type="PROSITE-ProRule" id="PRU00023"/>
    </source>
</evidence>
<dbReference type="AlphaFoldDB" id="A0A7H0GMT0"/>